<dbReference type="RefSeq" id="WP_086349933.1">
    <property type="nucleotide sequence ID" value="NZ_CP147247.1"/>
</dbReference>
<proteinExistence type="predicted"/>
<dbReference type="Proteomes" id="UP000195141">
    <property type="component" value="Chromosome"/>
</dbReference>
<gene>
    <name evidence="2" type="ORF">A5888_001901</name>
    <name evidence="1" type="ORF">A5888_002914</name>
</gene>
<dbReference type="InterPro" id="IPR010064">
    <property type="entry name" value="HK97-gp10_tail"/>
</dbReference>
<organism evidence="1">
    <name type="scientific">Candidatus Enterococcus clewellii</name>
    <dbReference type="NCBI Taxonomy" id="1834193"/>
    <lineage>
        <taxon>Bacteria</taxon>
        <taxon>Bacillati</taxon>
        <taxon>Bacillota</taxon>
        <taxon>Bacilli</taxon>
        <taxon>Lactobacillales</taxon>
        <taxon>Enterococcaceae</taxon>
        <taxon>Enterococcus</taxon>
    </lineage>
</organism>
<accession>A0A242K363</accession>
<reference evidence="1" key="1">
    <citation type="submission" date="2017-05" db="EMBL/GenBank/DDBJ databases">
        <title>The Genome Sequence of Enterococcus sp. 9E7_DIV0242.</title>
        <authorList>
            <consortium name="The Broad Institute Genomics Platform"/>
            <consortium name="The Broad Institute Genomic Center for Infectious Diseases"/>
            <person name="Earl A."/>
            <person name="Manson A."/>
            <person name="Schwartman J."/>
            <person name="Gilmore M."/>
            <person name="Abouelleil A."/>
            <person name="Cao P."/>
            <person name="Chapman S."/>
            <person name="Cusick C."/>
            <person name="Shea T."/>
            <person name="Young S."/>
            <person name="Neafsey D."/>
            <person name="Nusbaum C."/>
            <person name="Birren B."/>
        </authorList>
    </citation>
    <scope>NUCLEOTIDE SEQUENCE [LARGE SCALE GENOMIC DNA]</scope>
    <source>
        <strain evidence="1">9E7_DIV0242</strain>
    </source>
</reference>
<dbReference type="EMBL" id="NGMM01000005">
    <property type="protein sequence ID" value="OTP13436.1"/>
    <property type="molecule type" value="Genomic_DNA"/>
</dbReference>
<dbReference type="NCBIfam" id="TIGR01725">
    <property type="entry name" value="phge_HK97_gp10"/>
    <property type="match status" value="1"/>
</dbReference>
<evidence type="ECO:0000313" key="1">
    <source>
        <dbReference type="EMBL" id="OTP13436.1"/>
    </source>
</evidence>
<reference evidence="2" key="3">
    <citation type="submission" date="2024-03" db="EMBL/GenBank/DDBJ databases">
        <title>The Genome Sequence of Enterococcus sp. DIV0242b.</title>
        <authorList>
            <consortium name="The Broad Institute Genomics Platform"/>
            <consortium name="The Broad Institute Microbial Omics Core"/>
            <consortium name="The Broad Institute Genomic Center for Infectious Diseases"/>
            <person name="Earl A."/>
            <person name="Manson A."/>
            <person name="Gilmore M."/>
            <person name="Schwartman J."/>
            <person name="Shea T."/>
            <person name="Abouelleil A."/>
            <person name="Cao P."/>
            <person name="Chapman S."/>
            <person name="Cusick C."/>
            <person name="Young S."/>
            <person name="Neafsey D."/>
            <person name="Nusbaum C."/>
            <person name="Birren B."/>
        </authorList>
    </citation>
    <scope>NUCLEOTIDE SEQUENCE</scope>
    <source>
        <strain evidence="2">9E7_DIV0242</strain>
    </source>
</reference>
<keyword evidence="3" id="KW-1185">Reference proteome</keyword>
<protein>
    <submittedName>
        <fullName evidence="1">HK97 gp10 family phage protein</fullName>
    </submittedName>
</protein>
<dbReference type="Pfam" id="PF04883">
    <property type="entry name" value="HK97-gp10_like"/>
    <property type="match status" value="1"/>
</dbReference>
<dbReference type="AlphaFoldDB" id="A0A242K363"/>
<sequence length="114" mass="13291">MSVSVRWIGIDKFIRKVRFKSKQVQAEVDAEVMRGAFRIERGAKLRVAVDTGTTKQRIQVRKIKKYKAEILSPTHYSIYLEKGTRKMVAQPFLRPAVDEERPRLYENLNKIVKG</sequence>
<dbReference type="OrthoDB" id="886754at2"/>
<name>A0A242K363_9ENTE</name>
<reference evidence="2" key="2">
    <citation type="submission" date="2017-05" db="EMBL/GenBank/DDBJ databases">
        <authorList>
            <consortium name="The Broad Institute Genomics Platform"/>
            <consortium name="The Broad Institute Genomic Center for Infectious Diseases"/>
            <person name="Earl A."/>
            <person name="Manson A."/>
            <person name="Schwartman J."/>
            <person name="Gilmore M."/>
            <person name="Abouelleil A."/>
            <person name="Cao P."/>
            <person name="Chapman S."/>
            <person name="Cusick C."/>
            <person name="Shea T."/>
            <person name="Young S."/>
            <person name="Neafsey D."/>
            <person name="Nusbaum C."/>
            <person name="Birren B."/>
        </authorList>
    </citation>
    <scope>NUCLEOTIDE SEQUENCE</scope>
    <source>
        <strain evidence="2">9E7_DIV0242</strain>
    </source>
</reference>
<evidence type="ECO:0000313" key="3">
    <source>
        <dbReference type="Proteomes" id="UP000195141"/>
    </source>
</evidence>
<dbReference type="EMBL" id="CP147247">
    <property type="protein sequence ID" value="WYJ90173.1"/>
    <property type="molecule type" value="Genomic_DNA"/>
</dbReference>
<evidence type="ECO:0000313" key="2">
    <source>
        <dbReference type="EMBL" id="WYJ90173.1"/>
    </source>
</evidence>